<keyword evidence="5" id="KW-1185">Reference proteome</keyword>
<sequence length="241" mass="24442">MNGSRRSRRVTQLTQLLTIALTASAVSLQDFQLIGIVQVPSLACLSAYGSTILGCSRGDFQAGAQCSTSCAKGIQQDQANIIAACKHLEINSRSLLGLTLQGGLLDALCPDFQVTSTRETSTTATATSKTEITSTTSTSISTSSETSTTIQSTPSETDTAISSTATEVGSSTTTQSTSAASPTQTAGDGDDGSSRGSSGGGSPFDPVIINSAERILQRNVGGLVALAALTASLIITIPLVG</sequence>
<proteinExistence type="predicted"/>
<protein>
    <submittedName>
        <fullName evidence="4">Uncharacterized protein</fullName>
    </submittedName>
</protein>
<evidence type="ECO:0000256" key="2">
    <source>
        <dbReference type="SAM" id="Phobius"/>
    </source>
</evidence>
<dbReference type="AlphaFoldDB" id="A0A1W2THV3"/>
<keyword evidence="2" id="KW-1133">Transmembrane helix</keyword>
<keyword evidence="2" id="KW-0472">Membrane</keyword>
<reference evidence="4" key="1">
    <citation type="submission" date="2016-03" db="EMBL/GenBank/DDBJ databases">
        <title>Draft genome sequence of Rosellinia necatrix.</title>
        <authorList>
            <person name="Kanematsu S."/>
        </authorList>
    </citation>
    <scope>NUCLEOTIDE SEQUENCE [LARGE SCALE GENOMIC DNA]</scope>
    <source>
        <strain evidence="4">W97</strain>
    </source>
</reference>
<feature type="compositionally biased region" description="Polar residues" evidence="1">
    <location>
        <begin position="158"/>
        <end position="169"/>
    </location>
</feature>
<evidence type="ECO:0000256" key="1">
    <source>
        <dbReference type="SAM" id="MobiDB-lite"/>
    </source>
</evidence>
<keyword evidence="2" id="KW-0812">Transmembrane</keyword>
<evidence type="ECO:0000313" key="4">
    <source>
        <dbReference type="EMBL" id="GAP87724.2"/>
    </source>
</evidence>
<feature type="transmembrane region" description="Helical" evidence="2">
    <location>
        <begin position="220"/>
        <end position="240"/>
    </location>
</feature>
<dbReference type="OrthoDB" id="5427833at2759"/>
<evidence type="ECO:0000313" key="5">
    <source>
        <dbReference type="Proteomes" id="UP000054516"/>
    </source>
</evidence>
<keyword evidence="3" id="KW-0732">Signal</keyword>
<feature type="chain" id="PRO_5012822876" evidence="3">
    <location>
        <begin position="26"/>
        <end position="241"/>
    </location>
</feature>
<dbReference type="Proteomes" id="UP000054516">
    <property type="component" value="Unassembled WGS sequence"/>
</dbReference>
<feature type="region of interest" description="Disordered" evidence="1">
    <location>
        <begin position="119"/>
        <end position="205"/>
    </location>
</feature>
<gene>
    <name evidence="4" type="ORF">SAMD00023353_2800610</name>
</gene>
<evidence type="ECO:0000256" key="3">
    <source>
        <dbReference type="SAM" id="SignalP"/>
    </source>
</evidence>
<accession>A0A1W2THV3</accession>
<dbReference type="OMA" id="FMCASFA"/>
<name>A0A1W2THV3_ROSNE</name>
<organism evidence="4">
    <name type="scientific">Rosellinia necatrix</name>
    <name type="common">White root-rot fungus</name>
    <dbReference type="NCBI Taxonomy" id="77044"/>
    <lineage>
        <taxon>Eukaryota</taxon>
        <taxon>Fungi</taxon>
        <taxon>Dikarya</taxon>
        <taxon>Ascomycota</taxon>
        <taxon>Pezizomycotina</taxon>
        <taxon>Sordariomycetes</taxon>
        <taxon>Xylariomycetidae</taxon>
        <taxon>Xylariales</taxon>
        <taxon>Xylariaceae</taxon>
        <taxon>Rosellinia</taxon>
    </lineage>
</organism>
<feature type="compositionally biased region" description="Low complexity" evidence="1">
    <location>
        <begin position="170"/>
        <end position="187"/>
    </location>
</feature>
<feature type="signal peptide" evidence="3">
    <location>
        <begin position="1"/>
        <end position="25"/>
    </location>
</feature>
<dbReference type="EMBL" id="DF977473">
    <property type="protein sequence ID" value="GAP87724.2"/>
    <property type="molecule type" value="Genomic_DNA"/>
</dbReference>
<feature type="compositionally biased region" description="Low complexity" evidence="1">
    <location>
        <begin position="119"/>
        <end position="157"/>
    </location>
</feature>
<dbReference type="STRING" id="77044.A0A1W2THV3"/>